<keyword evidence="1" id="KW-1133">Transmembrane helix</keyword>
<comment type="caution">
    <text evidence="2">The sequence shown here is derived from an EMBL/GenBank/DDBJ whole genome shotgun (WGS) entry which is preliminary data.</text>
</comment>
<dbReference type="Pfam" id="PF18895">
    <property type="entry name" value="T4SS_pilin"/>
    <property type="match status" value="1"/>
</dbReference>
<name>A0A0G1CB19_9BACT</name>
<sequence length="108" mass="11612">MKEWAGVPCIKTIGEVDVPTFKCLEAIYGRILQISIALALFALLIMLIVGGFKLLTSGGDPKATASAKQTMTYAVAGIFLMVIAFLIFQIIKAYTGVDVTVFEVPEVP</sequence>
<keyword evidence="1" id="KW-0812">Transmembrane</keyword>
<evidence type="ECO:0000313" key="2">
    <source>
        <dbReference type="EMBL" id="KKS46838.1"/>
    </source>
</evidence>
<accession>A0A0G1CB19</accession>
<dbReference type="Proteomes" id="UP000034320">
    <property type="component" value="Unassembled WGS sequence"/>
</dbReference>
<gene>
    <name evidence="2" type="ORF">UV09_C0012G0007</name>
</gene>
<organism evidence="2 3">
    <name type="scientific">Candidatus Gottesmanbacteria bacterium GW2011_GWA2_42_18</name>
    <dbReference type="NCBI Taxonomy" id="1618442"/>
    <lineage>
        <taxon>Bacteria</taxon>
        <taxon>Candidatus Gottesmaniibacteriota</taxon>
    </lineage>
</organism>
<feature type="transmembrane region" description="Helical" evidence="1">
    <location>
        <begin position="73"/>
        <end position="91"/>
    </location>
</feature>
<dbReference type="InterPro" id="IPR043993">
    <property type="entry name" value="T4SS_pilin"/>
</dbReference>
<feature type="transmembrane region" description="Helical" evidence="1">
    <location>
        <begin position="31"/>
        <end position="52"/>
    </location>
</feature>
<protein>
    <submittedName>
        <fullName evidence="2">Uncharacterized protein</fullName>
    </submittedName>
</protein>
<evidence type="ECO:0000313" key="3">
    <source>
        <dbReference type="Proteomes" id="UP000034320"/>
    </source>
</evidence>
<reference evidence="2 3" key="1">
    <citation type="journal article" date="2015" name="Nature">
        <title>rRNA introns, odd ribosomes, and small enigmatic genomes across a large radiation of phyla.</title>
        <authorList>
            <person name="Brown C.T."/>
            <person name="Hug L.A."/>
            <person name="Thomas B.C."/>
            <person name="Sharon I."/>
            <person name="Castelle C.J."/>
            <person name="Singh A."/>
            <person name="Wilkins M.J."/>
            <person name="Williams K.H."/>
            <person name="Banfield J.F."/>
        </authorList>
    </citation>
    <scope>NUCLEOTIDE SEQUENCE [LARGE SCALE GENOMIC DNA]</scope>
</reference>
<proteinExistence type="predicted"/>
<dbReference type="EMBL" id="LCDD01000012">
    <property type="protein sequence ID" value="KKS46838.1"/>
    <property type="molecule type" value="Genomic_DNA"/>
</dbReference>
<dbReference type="AlphaFoldDB" id="A0A0G1CB19"/>
<keyword evidence="1" id="KW-0472">Membrane</keyword>
<evidence type="ECO:0000256" key="1">
    <source>
        <dbReference type="SAM" id="Phobius"/>
    </source>
</evidence>